<evidence type="ECO:0000256" key="1">
    <source>
        <dbReference type="SAM" id="MobiDB-lite"/>
    </source>
</evidence>
<gene>
    <name evidence="2" type="ORF">BpHYR1_029529</name>
</gene>
<feature type="region of interest" description="Disordered" evidence="1">
    <location>
        <begin position="181"/>
        <end position="241"/>
    </location>
</feature>
<evidence type="ECO:0000313" key="2">
    <source>
        <dbReference type="EMBL" id="RMZ92786.1"/>
    </source>
</evidence>
<evidence type="ECO:0000313" key="3">
    <source>
        <dbReference type="Proteomes" id="UP000276133"/>
    </source>
</evidence>
<proteinExistence type="predicted"/>
<feature type="compositionally biased region" description="Low complexity" evidence="1">
    <location>
        <begin position="231"/>
        <end position="240"/>
    </location>
</feature>
<dbReference type="Proteomes" id="UP000276133">
    <property type="component" value="Unassembled WGS sequence"/>
</dbReference>
<accession>A0A3M7P0Q3</accession>
<dbReference type="EMBL" id="REGN01014312">
    <property type="protein sequence ID" value="RMZ92786.1"/>
    <property type="molecule type" value="Genomic_DNA"/>
</dbReference>
<keyword evidence="3" id="KW-1185">Reference proteome</keyword>
<name>A0A3M7P0Q3_BRAPC</name>
<sequence length="298" mass="34181">MKTQSIFTSQVNANRKLDELNNLLMSHIDSNGTKCTQNLANLRDVLSAAHKIDNSKINPHESLNLLIEFLKSEQKDSNNNQIVGQHQTDTIISRIENDLQESLKILKQYNEKIEQDRCALEMESCRKSHGVKYERMREEQEKDDDEPCGYSFNRNDVVRKNFFAKSENLGEKLKRLSQISKKNSISEATKRDDEASSRELSRKSSSPSARQINTQRRNSFDHAALLESSKPKTMSKSSTSQFDKINSIGTDLPLLSSGMRHSESGFWKYDELNELKQKFISLLSDSNKQATKNYKQSH</sequence>
<protein>
    <submittedName>
        <fullName evidence="2">Uncharacterized protein</fullName>
    </submittedName>
</protein>
<feature type="compositionally biased region" description="Basic and acidic residues" evidence="1">
    <location>
        <begin position="188"/>
        <end position="202"/>
    </location>
</feature>
<reference evidence="2 3" key="1">
    <citation type="journal article" date="2018" name="Sci. Rep.">
        <title>Genomic signatures of local adaptation to the degree of environmental predictability in rotifers.</title>
        <authorList>
            <person name="Franch-Gras L."/>
            <person name="Hahn C."/>
            <person name="Garcia-Roger E.M."/>
            <person name="Carmona M.J."/>
            <person name="Serra M."/>
            <person name="Gomez A."/>
        </authorList>
    </citation>
    <scope>NUCLEOTIDE SEQUENCE [LARGE SCALE GENOMIC DNA]</scope>
    <source>
        <strain evidence="2">HYR1</strain>
    </source>
</reference>
<dbReference type="AlphaFoldDB" id="A0A3M7P0Q3"/>
<organism evidence="2 3">
    <name type="scientific">Brachionus plicatilis</name>
    <name type="common">Marine rotifer</name>
    <name type="synonym">Brachionus muelleri</name>
    <dbReference type="NCBI Taxonomy" id="10195"/>
    <lineage>
        <taxon>Eukaryota</taxon>
        <taxon>Metazoa</taxon>
        <taxon>Spiralia</taxon>
        <taxon>Gnathifera</taxon>
        <taxon>Rotifera</taxon>
        <taxon>Eurotatoria</taxon>
        <taxon>Monogononta</taxon>
        <taxon>Pseudotrocha</taxon>
        <taxon>Ploima</taxon>
        <taxon>Brachionidae</taxon>
        <taxon>Brachionus</taxon>
    </lineage>
</organism>
<comment type="caution">
    <text evidence="2">The sequence shown here is derived from an EMBL/GenBank/DDBJ whole genome shotgun (WGS) entry which is preliminary data.</text>
</comment>